<dbReference type="InParanoid" id="J0LDJ1"/>
<dbReference type="Proteomes" id="UP000006514">
    <property type="component" value="Unassembled WGS sequence"/>
</dbReference>
<reference evidence="3" key="1">
    <citation type="journal article" date="2012" name="Science">
        <title>The Paleozoic origin of enzymatic lignin decomposition reconstructed from 31 fungal genomes.</title>
        <authorList>
            <person name="Floudas D."/>
            <person name="Binder M."/>
            <person name="Riley R."/>
            <person name="Barry K."/>
            <person name="Blanchette R.A."/>
            <person name="Henrissat B."/>
            <person name="Martinez A.T."/>
            <person name="Otillar R."/>
            <person name="Spatafora J.W."/>
            <person name="Yadav J.S."/>
            <person name="Aerts A."/>
            <person name="Benoit I."/>
            <person name="Boyd A."/>
            <person name="Carlson A."/>
            <person name="Copeland A."/>
            <person name="Coutinho P.M."/>
            <person name="de Vries R.P."/>
            <person name="Ferreira P."/>
            <person name="Findley K."/>
            <person name="Foster B."/>
            <person name="Gaskell J."/>
            <person name="Glotzer D."/>
            <person name="Gorecki P."/>
            <person name="Heitman J."/>
            <person name="Hesse C."/>
            <person name="Hori C."/>
            <person name="Igarashi K."/>
            <person name="Jurgens J.A."/>
            <person name="Kallen N."/>
            <person name="Kersten P."/>
            <person name="Kohler A."/>
            <person name="Kuees U."/>
            <person name="Kumar T.K.A."/>
            <person name="Kuo A."/>
            <person name="LaButti K."/>
            <person name="Larrondo L.F."/>
            <person name="Lindquist E."/>
            <person name="Ling A."/>
            <person name="Lombard V."/>
            <person name="Lucas S."/>
            <person name="Lundell T."/>
            <person name="Martin R."/>
            <person name="McLaughlin D.J."/>
            <person name="Morgenstern I."/>
            <person name="Morin E."/>
            <person name="Murat C."/>
            <person name="Nagy L.G."/>
            <person name="Nolan M."/>
            <person name="Ohm R.A."/>
            <person name="Patyshakuliyeva A."/>
            <person name="Rokas A."/>
            <person name="Ruiz-Duenas F.J."/>
            <person name="Sabat G."/>
            <person name="Salamov A."/>
            <person name="Samejima M."/>
            <person name="Schmutz J."/>
            <person name="Slot J.C."/>
            <person name="St John F."/>
            <person name="Stenlid J."/>
            <person name="Sun H."/>
            <person name="Sun S."/>
            <person name="Syed K."/>
            <person name="Tsang A."/>
            <person name="Wiebenga A."/>
            <person name="Young D."/>
            <person name="Pisabarro A."/>
            <person name="Eastwood D.C."/>
            <person name="Martin F."/>
            <person name="Cullen D."/>
            <person name="Grigoriev I.V."/>
            <person name="Hibbett D.S."/>
        </authorList>
    </citation>
    <scope>NUCLEOTIDE SEQUENCE [LARGE SCALE GENOMIC DNA]</scope>
    <source>
        <strain evidence="3">TFB10046</strain>
    </source>
</reference>
<accession>J0LDJ1</accession>
<organism evidence="2 3">
    <name type="scientific">Auricularia subglabra (strain TFB-10046 / SS5)</name>
    <name type="common">White-rot fungus</name>
    <name type="synonym">Auricularia delicata (strain TFB10046)</name>
    <dbReference type="NCBI Taxonomy" id="717982"/>
    <lineage>
        <taxon>Eukaryota</taxon>
        <taxon>Fungi</taxon>
        <taxon>Dikarya</taxon>
        <taxon>Basidiomycota</taxon>
        <taxon>Agaricomycotina</taxon>
        <taxon>Agaricomycetes</taxon>
        <taxon>Auriculariales</taxon>
        <taxon>Auriculariaceae</taxon>
        <taxon>Auricularia</taxon>
    </lineage>
</organism>
<gene>
    <name evidence="2" type="ORF">AURDEDRAFT_75963</name>
</gene>
<dbReference type="Gene3D" id="3.40.30.10">
    <property type="entry name" value="Glutaredoxin"/>
    <property type="match status" value="1"/>
</dbReference>
<dbReference type="EMBL" id="JH687926">
    <property type="protein sequence ID" value="EJD34705.1"/>
    <property type="molecule type" value="Genomic_DNA"/>
</dbReference>
<feature type="transmembrane region" description="Helical" evidence="1">
    <location>
        <begin position="20"/>
        <end position="39"/>
    </location>
</feature>
<name>J0LDJ1_AURST</name>
<evidence type="ECO:0000313" key="3">
    <source>
        <dbReference type="Proteomes" id="UP000006514"/>
    </source>
</evidence>
<dbReference type="AlphaFoldDB" id="J0LDJ1"/>
<dbReference type="eggNOG" id="ENOG502SNG9">
    <property type="taxonomic scope" value="Eukaryota"/>
</dbReference>
<keyword evidence="1" id="KW-0812">Transmembrane</keyword>
<keyword evidence="1" id="KW-1133">Transmembrane helix</keyword>
<sequence length="258" mass="28646">MRSYFSRRTYQAHQVRRFAVYALGAVSFCAVLLVLHGYLSTPHIPSQYEALHAPGAAHPVLPLQQAHTHPLHNAPPRHHPKTKVSRTTGWRFATPADELGALIGFMAAFASNSLPAHVDPQQPLDPDLVLGFDARDENMRDEVREAIREAWRVNPVVVLSETGSPPASREAKDMITSLNLYPDPTIFEVDQRDDADIVRPMLQRLTGADLFPIVIIGGTPVRSIAELRRMRETTALNDTITAAGAKINGKRKKHGRKH</sequence>
<dbReference type="KEGG" id="adl:AURDEDRAFT_75963"/>
<protein>
    <submittedName>
        <fullName evidence="2">Uncharacterized protein</fullName>
    </submittedName>
</protein>
<dbReference type="InterPro" id="IPR036249">
    <property type="entry name" value="Thioredoxin-like_sf"/>
</dbReference>
<evidence type="ECO:0000313" key="2">
    <source>
        <dbReference type="EMBL" id="EJD34705.1"/>
    </source>
</evidence>
<keyword evidence="3" id="KW-1185">Reference proteome</keyword>
<dbReference type="SUPFAM" id="SSF52833">
    <property type="entry name" value="Thioredoxin-like"/>
    <property type="match status" value="1"/>
</dbReference>
<proteinExistence type="predicted"/>
<keyword evidence="1" id="KW-0472">Membrane</keyword>
<dbReference type="PROSITE" id="PS51354">
    <property type="entry name" value="GLUTAREDOXIN_2"/>
    <property type="match status" value="1"/>
</dbReference>
<dbReference type="OrthoDB" id="423313at2759"/>
<evidence type="ECO:0000256" key="1">
    <source>
        <dbReference type="SAM" id="Phobius"/>
    </source>
</evidence>